<dbReference type="Proteomes" id="UP001162162">
    <property type="component" value="Unassembled WGS sequence"/>
</dbReference>
<accession>A0AAV8XE23</accession>
<dbReference type="EMBL" id="JAPWTK010000670">
    <property type="protein sequence ID" value="KAJ8937217.1"/>
    <property type="molecule type" value="Genomic_DNA"/>
</dbReference>
<name>A0AAV8XE23_9CUCU</name>
<comment type="caution">
    <text evidence="1">The sequence shown here is derived from an EMBL/GenBank/DDBJ whole genome shotgun (WGS) entry which is preliminary data.</text>
</comment>
<protein>
    <submittedName>
        <fullName evidence="1">Uncharacterized protein</fullName>
    </submittedName>
</protein>
<keyword evidence="2" id="KW-1185">Reference proteome</keyword>
<gene>
    <name evidence="1" type="ORF">NQ318_005921</name>
</gene>
<dbReference type="AlphaFoldDB" id="A0AAV8XE23"/>
<reference evidence="1" key="1">
    <citation type="journal article" date="2023" name="Insect Mol. Biol.">
        <title>Genome sequencing provides insights into the evolution of gene families encoding plant cell wall-degrading enzymes in longhorned beetles.</title>
        <authorList>
            <person name="Shin N.R."/>
            <person name="Okamura Y."/>
            <person name="Kirsch R."/>
            <person name="Pauchet Y."/>
        </authorList>
    </citation>
    <scope>NUCLEOTIDE SEQUENCE</scope>
    <source>
        <strain evidence="1">AMC_N1</strain>
    </source>
</reference>
<sequence>MDITIEVNNSKISIQERGGLYDIKAVSEIPSLEAPEEFSCELHIPQANYTVRKEAIYYPINMKLSTFLFVFYKSLITNLKSIINFDIMTAVNKLSNFTKKGIISHKCPSSKG</sequence>
<evidence type="ECO:0000313" key="2">
    <source>
        <dbReference type="Proteomes" id="UP001162162"/>
    </source>
</evidence>
<proteinExistence type="predicted"/>
<evidence type="ECO:0000313" key="1">
    <source>
        <dbReference type="EMBL" id="KAJ8937217.1"/>
    </source>
</evidence>
<organism evidence="1 2">
    <name type="scientific">Aromia moschata</name>
    <dbReference type="NCBI Taxonomy" id="1265417"/>
    <lineage>
        <taxon>Eukaryota</taxon>
        <taxon>Metazoa</taxon>
        <taxon>Ecdysozoa</taxon>
        <taxon>Arthropoda</taxon>
        <taxon>Hexapoda</taxon>
        <taxon>Insecta</taxon>
        <taxon>Pterygota</taxon>
        <taxon>Neoptera</taxon>
        <taxon>Endopterygota</taxon>
        <taxon>Coleoptera</taxon>
        <taxon>Polyphaga</taxon>
        <taxon>Cucujiformia</taxon>
        <taxon>Chrysomeloidea</taxon>
        <taxon>Cerambycidae</taxon>
        <taxon>Cerambycinae</taxon>
        <taxon>Callichromatini</taxon>
        <taxon>Aromia</taxon>
    </lineage>
</organism>